<dbReference type="AlphaFoldDB" id="A0A5M8PKM8"/>
<dbReference type="InterPro" id="IPR011032">
    <property type="entry name" value="GroES-like_sf"/>
</dbReference>
<dbReference type="GO" id="GO:0070402">
    <property type="term" value="F:NADPH binding"/>
    <property type="evidence" value="ECO:0007669"/>
    <property type="project" value="TreeGrafter"/>
</dbReference>
<keyword evidence="2" id="KW-0560">Oxidoreductase</keyword>
<reference evidence="4 5" key="1">
    <citation type="submission" date="2019-09" db="EMBL/GenBank/DDBJ databases">
        <title>The hologenome of the rock-dwelling lichen Lasallia pustulata.</title>
        <authorList>
            <person name="Greshake Tzovaras B."/>
            <person name="Segers F."/>
            <person name="Bicker A."/>
            <person name="Dal Grande F."/>
            <person name="Otte J."/>
            <person name="Hankeln T."/>
            <person name="Schmitt I."/>
            <person name="Ebersberger I."/>
        </authorList>
    </citation>
    <scope>NUCLEOTIDE SEQUENCE [LARGE SCALE GENOMIC DNA]</scope>
    <source>
        <strain evidence="4">A1-1</strain>
    </source>
</reference>
<dbReference type="PANTHER" id="PTHR48106">
    <property type="entry name" value="QUINONE OXIDOREDUCTASE PIG3-RELATED"/>
    <property type="match status" value="1"/>
</dbReference>
<dbReference type="Pfam" id="PF08240">
    <property type="entry name" value="ADH_N"/>
    <property type="match status" value="1"/>
</dbReference>
<evidence type="ECO:0000313" key="5">
    <source>
        <dbReference type="Proteomes" id="UP000324767"/>
    </source>
</evidence>
<evidence type="ECO:0000313" key="4">
    <source>
        <dbReference type="EMBL" id="KAA6409442.1"/>
    </source>
</evidence>
<dbReference type="SUPFAM" id="SSF50129">
    <property type="entry name" value="GroES-like"/>
    <property type="match status" value="1"/>
</dbReference>
<protein>
    <recommendedName>
        <fullName evidence="3">Enoyl reductase (ER) domain-containing protein</fullName>
    </recommendedName>
</protein>
<dbReference type="GO" id="GO:0005829">
    <property type="term" value="C:cytosol"/>
    <property type="evidence" value="ECO:0007669"/>
    <property type="project" value="TreeGrafter"/>
</dbReference>
<dbReference type="OrthoDB" id="48317at2759"/>
<gene>
    <name evidence="4" type="ORF">FRX48_06995</name>
</gene>
<evidence type="ECO:0000259" key="3">
    <source>
        <dbReference type="SMART" id="SM00829"/>
    </source>
</evidence>
<dbReference type="Gene3D" id="3.90.180.10">
    <property type="entry name" value="Medium-chain alcohol dehydrogenases, catalytic domain"/>
    <property type="match status" value="2"/>
</dbReference>
<feature type="domain" description="Enoyl reductase (ER)" evidence="3">
    <location>
        <begin position="10"/>
        <end position="211"/>
    </location>
</feature>
<name>A0A5M8PKM8_9LECA</name>
<proteinExistence type="predicted"/>
<evidence type="ECO:0000256" key="2">
    <source>
        <dbReference type="ARBA" id="ARBA00023002"/>
    </source>
</evidence>
<organism evidence="4 5">
    <name type="scientific">Lasallia pustulata</name>
    <dbReference type="NCBI Taxonomy" id="136370"/>
    <lineage>
        <taxon>Eukaryota</taxon>
        <taxon>Fungi</taxon>
        <taxon>Dikarya</taxon>
        <taxon>Ascomycota</taxon>
        <taxon>Pezizomycotina</taxon>
        <taxon>Lecanoromycetes</taxon>
        <taxon>OSLEUM clade</taxon>
        <taxon>Umbilicariomycetidae</taxon>
        <taxon>Umbilicariales</taxon>
        <taxon>Umbilicariaceae</taxon>
        <taxon>Lasallia</taxon>
    </lineage>
</organism>
<dbReference type="Proteomes" id="UP000324767">
    <property type="component" value="Unassembled WGS sequence"/>
</dbReference>
<dbReference type="SMART" id="SM00829">
    <property type="entry name" value="PKS_ER"/>
    <property type="match status" value="1"/>
</dbReference>
<comment type="caution">
    <text evidence="4">The sequence shown here is derived from an EMBL/GenBank/DDBJ whole genome shotgun (WGS) entry which is preliminary data.</text>
</comment>
<evidence type="ECO:0000256" key="1">
    <source>
        <dbReference type="ARBA" id="ARBA00022857"/>
    </source>
</evidence>
<dbReference type="GO" id="GO:0035925">
    <property type="term" value="F:mRNA 3'-UTR AU-rich region binding"/>
    <property type="evidence" value="ECO:0007669"/>
    <property type="project" value="TreeGrafter"/>
</dbReference>
<dbReference type="EMBL" id="VXIT01000011">
    <property type="protein sequence ID" value="KAA6409442.1"/>
    <property type="molecule type" value="Genomic_DNA"/>
</dbReference>
<dbReference type="InterPro" id="IPR020843">
    <property type="entry name" value="ER"/>
</dbReference>
<accession>A0A5M8PKM8</accession>
<dbReference type="InterPro" id="IPR013154">
    <property type="entry name" value="ADH-like_N"/>
</dbReference>
<dbReference type="GO" id="GO:0003960">
    <property type="term" value="F:quinone reductase (NADPH) activity"/>
    <property type="evidence" value="ECO:0007669"/>
    <property type="project" value="TreeGrafter"/>
</dbReference>
<keyword evidence="1" id="KW-0521">NADP</keyword>
<dbReference type="PANTHER" id="PTHR48106:SF13">
    <property type="entry name" value="QUINONE OXIDOREDUCTASE-RELATED"/>
    <property type="match status" value="1"/>
</dbReference>
<dbReference type="Gene3D" id="3.40.50.720">
    <property type="entry name" value="NAD(P)-binding Rossmann-like Domain"/>
    <property type="match status" value="2"/>
</dbReference>
<sequence>MRGIQISQTGDPSVLHHLTSLPVPTPGPHTLLVQNTHIGINYIDTYFRTGLYPSALPCVLGREAEGRVVAVGPGATHGLAVGDYVVWLGTEAYAEYSAVPAAKAMRVPDGLLPGVAAAAFLQGLTALTLVREAGEVRAGERLSEKNVKVLRPRLDNYIYTREEFEYYANELFRMMREDKFNGRIHEVYPLQDAARAHKDLESRKTTGKLLMKP</sequence>
<dbReference type="Pfam" id="PF13602">
    <property type="entry name" value="ADH_zinc_N_2"/>
    <property type="match status" value="1"/>
</dbReference>